<dbReference type="Proteomes" id="UP000199580">
    <property type="component" value="Unassembled WGS sequence"/>
</dbReference>
<evidence type="ECO:0000313" key="3">
    <source>
        <dbReference type="EMBL" id="SDJ75127.1"/>
    </source>
</evidence>
<evidence type="ECO:0000256" key="1">
    <source>
        <dbReference type="SAM" id="MobiDB-lite"/>
    </source>
</evidence>
<protein>
    <submittedName>
        <fullName evidence="3">Uncharacterized protein</fullName>
    </submittedName>
</protein>
<gene>
    <name evidence="3" type="ORF">SAMN04487935_1718</name>
</gene>
<dbReference type="OrthoDB" id="1367069at2"/>
<evidence type="ECO:0000313" key="4">
    <source>
        <dbReference type="Proteomes" id="UP000199580"/>
    </source>
</evidence>
<dbReference type="STRING" id="1128970.SAMN04487935_1718"/>
<evidence type="ECO:0000256" key="2">
    <source>
        <dbReference type="SAM" id="Phobius"/>
    </source>
</evidence>
<dbReference type="RefSeq" id="WP_091393836.1">
    <property type="nucleotide sequence ID" value="NZ_BKAI01000003.1"/>
</dbReference>
<organism evidence="3 4">
    <name type="scientific">Flavobacterium noncentrifugens</name>
    <dbReference type="NCBI Taxonomy" id="1128970"/>
    <lineage>
        <taxon>Bacteria</taxon>
        <taxon>Pseudomonadati</taxon>
        <taxon>Bacteroidota</taxon>
        <taxon>Flavobacteriia</taxon>
        <taxon>Flavobacteriales</taxon>
        <taxon>Flavobacteriaceae</taxon>
        <taxon>Flavobacterium</taxon>
    </lineage>
</organism>
<sequence>MSSSRKTKKAYKTLKISAICIIAFALGYFSLNHISTWERPRFGNTLYIVGGCVLMAVSSIVLLITLKNQFAPKKRRSSRHVFLEDKSRKSRSSRSAPKE</sequence>
<dbReference type="AlphaFoldDB" id="A0A1G8WAN0"/>
<accession>A0A1G8WAN0</accession>
<keyword evidence="2" id="KW-0472">Membrane</keyword>
<feature type="region of interest" description="Disordered" evidence="1">
    <location>
        <begin position="75"/>
        <end position="99"/>
    </location>
</feature>
<name>A0A1G8WAN0_9FLAO</name>
<keyword evidence="2" id="KW-1133">Transmembrane helix</keyword>
<dbReference type="EMBL" id="FNEZ01000002">
    <property type="protein sequence ID" value="SDJ75127.1"/>
    <property type="molecule type" value="Genomic_DNA"/>
</dbReference>
<feature type="transmembrane region" description="Helical" evidence="2">
    <location>
        <begin position="12"/>
        <end position="31"/>
    </location>
</feature>
<reference evidence="3 4" key="1">
    <citation type="submission" date="2016-10" db="EMBL/GenBank/DDBJ databases">
        <authorList>
            <person name="de Groot N.N."/>
        </authorList>
    </citation>
    <scope>NUCLEOTIDE SEQUENCE [LARGE SCALE GENOMIC DNA]</scope>
    <source>
        <strain evidence="3 4">CGMCC 1.10076</strain>
    </source>
</reference>
<keyword evidence="4" id="KW-1185">Reference proteome</keyword>
<keyword evidence="2" id="KW-0812">Transmembrane</keyword>
<feature type="transmembrane region" description="Helical" evidence="2">
    <location>
        <begin position="46"/>
        <end position="66"/>
    </location>
</feature>
<proteinExistence type="predicted"/>